<proteinExistence type="predicted"/>
<keyword evidence="3" id="KW-1185">Reference proteome</keyword>
<dbReference type="Gene3D" id="3.40.50.1820">
    <property type="entry name" value="alpha/beta hydrolase"/>
    <property type="match status" value="1"/>
</dbReference>
<accession>A0A494XVQ1</accession>
<dbReference type="GO" id="GO:0016787">
    <property type="term" value="F:hydrolase activity"/>
    <property type="evidence" value="ECO:0007669"/>
    <property type="project" value="UniProtKB-KW"/>
</dbReference>
<protein>
    <submittedName>
        <fullName evidence="2">Dienelactone hydrolase family protein</fullName>
    </submittedName>
</protein>
<name>A0A494XVQ1_9BURK</name>
<dbReference type="InterPro" id="IPR051049">
    <property type="entry name" value="Dienelactone_hydrolase-like"/>
</dbReference>
<sequence>MTQHHLALGTGGDAGFTGYFRSGVVSGDADHSHDDTPNASSAGRARRPALIVLQEIYGVNDEVRRVVDAYAAVGFNVLAPDLLWRVKPGLVFDYAERDAAREAIGRLDTAQIALDIEQSARVLAQHGAGSDRIGILAFGWGGQHALSAARNQGFHAVASYYPGSLAPHIDTAAQIEAPLLFHLSTVDFRTPLELRGDLRRALAQRDDVEIYSYGDVDHGFANQARPEYARAAATLADARTVDFLKRHLERSV</sequence>
<keyword evidence="2" id="KW-0378">Hydrolase</keyword>
<evidence type="ECO:0000313" key="2">
    <source>
        <dbReference type="EMBL" id="RKP53763.1"/>
    </source>
</evidence>
<evidence type="ECO:0000313" key="3">
    <source>
        <dbReference type="Proteomes" id="UP000270342"/>
    </source>
</evidence>
<feature type="domain" description="Dienelactone hydrolase" evidence="1">
    <location>
        <begin position="44"/>
        <end position="247"/>
    </location>
</feature>
<dbReference type="InterPro" id="IPR029058">
    <property type="entry name" value="AB_hydrolase_fold"/>
</dbReference>
<reference evidence="2 3" key="1">
    <citation type="submission" date="2018-10" db="EMBL/GenBank/DDBJ databases">
        <title>Robbsia sp. DHC34, isolated from soil.</title>
        <authorList>
            <person name="Gao Z.-H."/>
            <person name="Qiu L.-H."/>
        </authorList>
    </citation>
    <scope>NUCLEOTIDE SEQUENCE [LARGE SCALE GENOMIC DNA]</scope>
    <source>
        <strain evidence="2 3">DHC34</strain>
    </source>
</reference>
<dbReference type="AlphaFoldDB" id="A0A494XVQ1"/>
<dbReference type="OrthoDB" id="62567at2"/>
<evidence type="ECO:0000259" key="1">
    <source>
        <dbReference type="Pfam" id="PF01738"/>
    </source>
</evidence>
<dbReference type="PANTHER" id="PTHR46623:SF6">
    <property type="entry name" value="ALPHA_BETA-HYDROLASES SUPERFAMILY PROTEIN"/>
    <property type="match status" value="1"/>
</dbReference>
<dbReference type="Pfam" id="PF01738">
    <property type="entry name" value="DLH"/>
    <property type="match status" value="1"/>
</dbReference>
<dbReference type="EMBL" id="RBZU01000006">
    <property type="protein sequence ID" value="RKP53763.1"/>
    <property type="molecule type" value="Genomic_DNA"/>
</dbReference>
<dbReference type="PANTHER" id="PTHR46623">
    <property type="entry name" value="CARBOXYMETHYLENEBUTENOLIDASE-RELATED"/>
    <property type="match status" value="1"/>
</dbReference>
<dbReference type="Proteomes" id="UP000270342">
    <property type="component" value="Unassembled WGS sequence"/>
</dbReference>
<dbReference type="SUPFAM" id="SSF53474">
    <property type="entry name" value="alpha/beta-Hydrolases"/>
    <property type="match status" value="1"/>
</dbReference>
<comment type="caution">
    <text evidence="2">The sequence shown here is derived from an EMBL/GenBank/DDBJ whole genome shotgun (WGS) entry which is preliminary data.</text>
</comment>
<gene>
    <name evidence="2" type="ORF">D7S86_16020</name>
</gene>
<dbReference type="RefSeq" id="WP_121087838.1">
    <property type="nucleotide sequence ID" value="NZ_RBZU01000006.1"/>
</dbReference>
<dbReference type="InterPro" id="IPR002925">
    <property type="entry name" value="Dienelactn_hydro"/>
</dbReference>
<organism evidence="2 3">
    <name type="scientific">Pararobbsia silviterrae</name>
    <dbReference type="NCBI Taxonomy" id="1792498"/>
    <lineage>
        <taxon>Bacteria</taxon>
        <taxon>Pseudomonadati</taxon>
        <taxon>Pseudomonadota</taxon>
        <taxon>Betaproteobacteria</taxon>
        <taxon>Burkholderiales</taxon>
        <taxon>Burkholderiaceae</taxon>
        <taxon>Pararobbsia</taxon>
    </lineage>
</organism>